<dbReference type="AlphaFoldDB" id="A0A0W0Z6Z4"/>
<dbReference type="EMBL" id="LNYX01000012">
    <property type="protein sequence ID" value="KTD64892.1"/>
    <property type="molecule type" value="Genomic_DNA"/>
</dbReference>
<proteinExistence type="inferred from homology"/>
<accession>A0A0W0Z6Z4</accession>
<evidence type="ECO:0000256" key="3">
    <source>
        <dbReference type="ARBA" id="ARBA00019048"/>
    </source>
</evidence>
<dbReference type="SUPFAM" id="SSF53448">
    <property type="entry name" value="Nucleotide-diphospho-sugar transferases"/>
    <property type="match status" value="1"/>
</dbReference>
<evidence type="ECO:0000256" key="4">
    <source>
        <dbReference type="ARBA" id="ARBA00022679"/>
    </source>
</evidence>
<dbReference type="PANTHER" id="PTHR43197:SF1">
    <property type="entry name" value="UTP--GLUCOSE-1-PHOSPHATE URIDYLYLTRANSFERASE"/>
    <property type="match status" value="1"/>
</dbReference>
<dbReference type="NCBIfam" id="TIGR01099">
    <property type="entry name" value="galU"/>
    <property type="match status" value="1"/>
</dbReference>
<dbReference type="InterPro" id="IPR029044">
    <property type="entry name" value="Nucleotide-diphossugar_trans"/>
</dbReference>
<comment type="catalytic activity">
    <reaction evidence="7 8">
        <text>alpha-D-glucose 1-phosphate + UTP + H(+) = UDP-alpha-D-glucose + diphosphate</text>
        <dbReference type="Rhea" id="RHEA:19889"/>
        <dbReference type="ChEBI" id="CHEBI:15378"/>
        <dbReference type="ChEBI" id="CHEBI:33019"/>
        <dbReference type="ChEBI" id="CHEBI:46398"/>
        <dbReference type="ChEBI" id="CHEBI:58601"/>
        <dbReference type="ChEBI" id="CHEBI:58885"/>
        <dbReference type="EC" id="2.7.7.9"/>
    </reaction>
</comment>
<dbReference type="PANTHER" id="PTHR43197">
    <property type="entry name" value="UTP--GLUCOSE-1-PHOSPHATE URIDYLYLTRANSFERASE"/>
    <property type="match status" value="1"/>
</dbReference>
<protein>
    <recommendedName>
        <fullName evidence="3 8">UTP--glucose-1-phosphate uridylyltransferase</fullName>
        <ecNumber evidence="2 8">2.7.7.9</ecNumber>
    </recommendedName>
    <alternativeName>
        <fullName evidence="8">UDP-glucose pyrophosphorylase</fullName>
    </alternativeName>
</protein>
<dbReference type="Gene3D" id="3.90.550.10">
    <property type="entry name" value="Spore Coat Polysaccharide Biosynthesis Protein SpsA, Chain A"/>
    <property type="match status" value="1"/>
</dbReference>
<evidence type="ECO:0000256" key="6">
    <source>
        <dbReference type="ARBA" id="ARBA00037294"/>
    </source>
</evidence>
<evidence type="ECO:0000256" key="8">
    <source>
        <dbReference type="RuleBase" id="RU361259"/>
    </source>
</evidence>
<dbReference type="STRING" id="452.Lspi_1059"/>
<comment type="function">
    <text evidence="6">May play a role in stationary phase survival.</text>
</comment>
<dbReference type="InterPro" id="IPR005835">
    <property type="entry name" value="NTP_transferase_dom"/>
</dbReference>
<evidence type="ECO:0000256" key="5">
    <source>
        <dbReference type="ARBA" id="ARBA00022695"/>
    </source>
</evidence>
<reference evidence="10 11" key="1">
    <citation type="submission" date="2015-11" db="EMBL/GenBank/DDBJ databases">
        <title>Genomic analysis of 38 Legionella species identifies large and diverse effector repertoires.</title>
        <authorList>
            <person name="Burstein D."/>
            <person name="Amaro F."/>
            <person name="Zusman T."/>
            <person name="Lifshitz Z."/>
            <person name="Cohen O."/>
            <person name="Gilbert J.A."/>
            <person name="Pupko T."/>
            <person name="Shuman H.A."/>
            <person name="Segal G."/>
        </authorList>
    </citation>
    <scope>NUCLEOTIDE SEQUENCE [LARGE SCALE GENOMIC DNA]</scope>
    <source>
        <strain evidence="10 11">Mt.St.Helens-9</strain>
    </source>
</reference>
<dbReference type="PATRIC" id="fig|452.5.peg.1161"/>
<keyword evidence="11" id="KW-1185">Reference proteome</keyword>
<keyword evidence="5 8" id="KW-0548">Nucleotidyltransferase</keyword>
<evidence type="ECO:0000313" key="10">
    <source>
        <dbReference type="EMBL" id="KTD64892.1"/>
    </source>
</evidence>
<evidence type="ECO:0000256" key="1">
    <source>
        <dbReference type="ARBA" id="ARBA00006890"/>
    </source>
</evidence>
<evidence type="ECO:0000256" key="2">
    <source>
        <dbReference type="ARBA" id="ARBA00012415"/>
    </source>
</evidence>
<dbReference type="GO" id="GO:0006011">
    <property type="term" value="P:UDP-alpha-D-glucose metabolic process"/>
    <property type="evidence" value="ECO:0007669"/>
    <property type="project" value="InterPro"/>
</dbReference>
<dbReference type="OrthoDB" id="9803306at2"/>
<dbReference type="CDD" id="cd02541">
    <property type="entry name" value="UGPase_prokaryotic"/>
    <property type="match status" value="1"/>
</dbReference>
<name>A0A0W0Z6Z4_LEGSP</name>
<dbReference type="RefSeq" id="WP_058482991.1">
    <property type="nucleotide sequence ID" value="NZ_CAAAII010000003.1"/>
</dbReference>
<comment type="similarity">
    <text evidence="1 8">Belongs to the UDPGP type 2 family.</text>
</comment>
<organism evidence="10 11">
    <name type="scientific">Legionella spiritensis</name>
    <dbReference type="NCBI Taxonomy" id="452"/>
    <lineage>
        <taxon>Bacteria</taxon>
        <taxon>Pseudomonadati</taxon>
        <taxon>Pseudomonadota</taxon>
        <taxon>Gammaproteobacteria</taxon>
        <taxon>Legionellales</taxon>
        <taxon>Legionellaceae</taxon>
        <taxon>Legionella</taxon>
    </lineage>
</organism>
<dbReference type="InterPro" id="IPR005771">
    <property type="entry name" value="GalU_uridylyltTrfase_bac/arc"/>
</dbReference>
<evidence type="ECO:0000256" key="7">
    <source>
        <dbReference type="ARBA" id="ARBA00048128"/>
    </source>
</evidence>
<comment type="caution">
    <text evidence="10">The sequence shown here is derived from an EMBL/GenBank/DDBJ whole genome shotgun (WGS) entry which is preliminary data.</text>
</comment>
<dbReference type="GO" id="GO:0003983">
    <property type="term" value="F:UTP:glucose-1-phosphate uridylyltransferase activity"/>
    <property type="evidence" value="ECO:0007669"/>
    <property type="project" value="UniProtKB-EC"/>
</dbReference>
<sequence length="292" mass="32664">MQIKKAVFPVAGLGSRFLPATKANPKEMLPIVDKPLIQYAVEEAVRAGITHMIFITSAGKRSIEDHFDNQFELEARLREQGKYQLLELVRNVSPDGIHFTYVRQNQPLGLGHAVLCAEHVVGNEPFAVLLADDLIDDVQKPCLSAMTTCFNDNGHSILAVQPVPWSDVHQYGVVKVEDAGQSYSIVRAMVEKPDQAKAPSNLVSVGRYVFTPEIFSCLRQTPSDKRGEIQLTDAIQRLLAREIVTAFQFEGKRFDCGSKLGYIQATVELGMRHPEIGETFRHYLETLERVTE</sequence>
<keyword evidence="4 8" id="KW-0808">Transferase</keyword>
<dbReference type="EC" id="2.7.7.9" evidence="2 8"/>
<dbReference type="Pfam" id="PF00483">
    <property type="entry name" value="NTP_transferase"/>
    <property type="match status" value="1"/>
</dbReference>
<evidence type="ECO:0000313" key="11">
    <source>
        <dbReference type="Proteomes" id="UP000054877"/>
    </source>
</evidence>
<gene>
    <name evidence="10" type="primary">galU</name>
    <name evidence="10" type="ORF">Lspi_1059</name>
</gene>
<dbReference type="Proteomes" id="UP000054877">
    <property type="component" value="Unassembled WGS sequence"/>
</dbReference>
<feature type="domain" description="Nucleotidyl transferase" evidence="9">
    <location>
        <begin position="10"/>
        <end position="268"/>
    </location>
</feature>
<evidence type="ECO:0000259" key="9">
    <source>
        <dbReference type="Pfam" id="PF00483"/>
    </source>
</evidence>